<dbReference type="Proteomes" id="UP000694568">
    <property type="component" value="Unplaced"/>
</dbReference>
<feature type="signal peptide" evidence="1">
    <location>
        <begin position="1"/>
        <end position="19"/>
    </location>
</feature>
<reference evidence="2" key="1">
    <citation type="submission" date="2025-08" db="UniProtKB">
        <authorList>
            <consortium name="Ensembl"/>
        </authorList>
    </citation>
    <scope>IDENTIFICATION</scope>
</reference>
<evidence type="ECO:0000313" key="3">
    <source>
        <dbReference type="Proteomes" id="UP000694568"/>
    </source>
</evidence>
<evidence type="ECO:0000313" key="2">
    <source>
        <dbReference type="Ensembl" id="ENSSLUP00000055820.1"/>
    </source>
</evidence>
<sequence>MAHIFYIVALLCFASCVVENTETAQRFKDLHLQQDSLPWLEETQDKQESTKNLIDLLYKLSKFENGNILQEPTDIEEQEKNRRALGKTTRRFGCRMFFWKAWAAC</sequence>
<feature type="chain" id="PRO_5034146665" description="Somatostatin/Cortistatin C-terminal domain-containing protein" evidence="1">
    <location>
        <begin position="20"/>
        <end position="105"/>
    </location>
</feature>
<accession>A0A8D0DCV5</accession>
<keyword evidence="3" id="KW-1185">Reference proteome</keyword>
<protein>
    <recommendedName>
        <fullName evidence="4">Somatostatin/Cortistatin C-terminal domain-containing protein</fullName>
    </recommendedName>
</protein>
<evidence type="ECO:0000256" key="1">
    <source>
        <dbReference type="SAM" id="SignalP"/>
    </source>
</evidence>
<name>A0A8D0DCV5_SANLU</name>
<organism evidence="2 3">
    <name type="scientific">Sander lucioperca</name>
    <name type="common">Pike-perch</name>
    <name type="synonym">Perca lucioperca</name>
    <dbReference type="NCBI Taxonomy" id="283035"/>
    <lineage>
        <taxon>Eukaryota</taxon>
        <taxon>Metazoa</taxon>
        <taxon>Chordata</taxon>
        <taxon>Craniata</taxon>
        <taxon>Vertebrata</taxon>
        <taxon>Euteleostomi</taxon>
        <taxon>Actinopterygii</taxon>
        <taxon>Neopterygii</taxon>
        <taxon>Teleostei</taxon>
        <taxon>Neoteleostei</taxon>
        <taxon>Acanthomorphata</taxon>
        <taxon>Eupercaria</taxon>
        <taxon>Perciformes</taxon>
        <taxon>Percoidei</taxon>
        <taxon>Percidae</taxon>
        <taxon>Luciopercinae</taxon>
        <taxon>Sander</taxon>
    </lineage>
</organism>
<evidence type="ECO:0008006" key="4">
    <source>
        <dbReference type="Google" id="ProtNLM"/>
    </source>
</evidence>
<dbReference type="GeneTree" id="ENSGT00940000177127"/>
<dbReference type="Ensembl" id="ENSSLUT00000057451.1">
    <property type="protein sequence ID" value="ENSSLUP00000055820.1"/>
    <property type="gene ID" value="ENSSLUG00000024090.1"/>
</dbReference>
<dbReference type="AlphaFoldDB" id="A0A8D0DCV5"/>
<keyword evidence="1" id="KW-0732">Signal</keyword>
<reference evidence="2" key="2">
    <citation type="submission" date="2025-09" db="UniProtKB">
        <authorList>
            <consortium name="Ensembl"/>
        </authorList>
    </citation>
    <scope>IDENTIFICATION</scope>
</reference>
<proteinExistence type="predicted"/>